<feature type="domain" description="Nudix hydrolase" evidence="5">
    <location>
        <begin position="16"/>
        <end position="155"/>
    </location>
</feature>
<evidence type="ECO:0000256" key="2">
    <source>
        <dbReference type="ARBA" id="ARBA00022801"/>
    </source>
</evidence>
<dbReference type="EMBL" id="JACHLK010000016">
    <property type="protein sequence ID" value="MBB6563020.1"/>
    <property type="molecule type" value="Genomic_DNA"/>
</dbReference>
<gene>
    <name evidence="6" type="ORF">HNP48_005737</name>
</gene>
<comment type="similarity">
    <text evidence="3">Belongs to the Nudix hydrolase family.</text>
</comment>
<keyword evidence="2 3" id="KW-0378">Hydrolase</keyword>
<dbReference type="PRINTS" id="PR00502">
    <property type="entry name" value="NUDIXFAMILY"/>
</dbReference>
<feature type="region of interest" description="Disordered" evidence="4">
    <location>
        <begin position="162"/>
        <end position="182"/>
    </location>
</feature>
<dbReference type="InterPro" id="IPR000086">
    <property type="entry name" value="NUDIX_hydrolase_dom"/>
</dbReference>
<name>A0A7X0PJC9_9BURK</name>
<evidence type="ECO:0000256" key="4">
    <source>
        <dbReference type="SAM" id="MobiDB-lite"/>
    </source>
</evidence>
<dbReference type="RefSeq" id="WP_184863598.1">
    <property type="nucleotide sequence ID" value="NZ_JACHLK010000016.1"/>
</dbReference>
<dbReference type="PANTHER" id="PTHR43046:SF14">
    <property type="entry name" value="MUTT_NUDIX FAMILY PROTEIN"/>
    <property type="match status" value="1"/>
</dbReference>
<dbReference type="CDD" id="cd04688">
    <property type="entry name" value="NUDIX_Hydrolase"/>
    <property type="match status" value="1"/>
</dbReference>
<dbReference type="InterPro" id="IPR020476">
    <property type="entry name" value="Nudix_hydrolase"/>
</dbReference>
<organism evidence="6 7">
    <name type="scientific">Acidovorax soli</name>
    <dbReference type="NCBI Taxonomy" id="592050"/>
    <lineage>
        <taxon>Bacteria</taxon>
        <taxon>Pseudomonadati</taxon>
        <taxon>Pseudomonadota</taxon>
        <taxon>Betaproteobacteria</taxon>
        <taxon>Burkholderiales</taxon>
        <taxon>Comamonadaceae</taxon>
        <taxon>Acidovorax</taxon>
    </lineage>
</organism>
<feature type="compositionally biased region" description="Pro residues" evidence="4">
    <location>
        <begin position="163"/>
        <end position="174"/>
    </location>
</feature>
<accession>A0A7X0PJC9</accession>
<reference evidence="6 7" key="1">
    <citation type="submission" date="2020-08" db="EMBL/GenBank/DDBJ databases">
        <title>Functional genomics of gut bacteria from endangered species of beetles.</title>
        <authorList>
            <person name="Carlos-Shanley C."/>
        </authorList>
    </citation>
    <scope>NUCLEOTIDE SEQUENCE [LARGE SCALE GENOMIC DNA]</scope>
    <source>
        <strain evidence="6 7">S00198</strain>
    </source>
</reference>
<evidence type="ECO:0000259" key="5">
    <source>
        <dbReference type="PROSITE" id="PS51462"/>
    </source>
</evidence>
<comment type="caution">
    <text evidence="6">The sequence shown here is derived from an EMBL/GenBank/DDBJ whole genome shotgun (WGS) entry which is preliminary data.</text>
</comment>
<dbReference type="Pfam" id="PF00293">
    <property type="entry name" value="NUDIX"/>
    <property type="match status" value="1"/>
</dbReference>
<dbReference type="Proteomes" id="UP000575083">
    <property type="component" value="Unassembled WGS sequence"/>
</dbReference>
<keyword evidence="7" id="KW-1185">Reference proteome</keyword>
<dbReference type="PANTHER" id="PTHR43046">
    <property type="entry name" value="GDP-MANNOSE MANNOSYL HYDROLASE"/>
    <property type="match status" value="1"/>
</dbReference>
<protein>
    <submittedName>
        <fullName evidence="6">ADP-ribose pyrophosphatase YjhB (NUDIX family)</fullName>
    </submittedName>
</protein>
<proteinExistence type="inferred from homology"/>
<dbReference type="PROSITE" id="PS00893">
    <property type="entry name" value="NUDIX_BOX"/>
    <property type="match status" value="1"/>
</dbReference>
<comment type="cofactor">
    <cofactor evidence="1">
        <name>Mg(2+)</name>
        <dbReference type="ChEBI" id="CHEBI:18420"/>
    </cofactor>
</comment>
<dbReference type="SUPFAM" id="SSF55811">
    <property type="entry name" value="Nudix"/>
    <property type="match status" value="1"/>
</dbReference>
<evidence type="ECO:0000313" key="7">
    <source>
        <dbReference type="Proteomes" id="UP000575083"/>
    </source>
</evidence>
<dbReference type="AlphaFoldDB" id="A0A7X0PJC9"/>
<evidence type="ECO:0000313" key="6">
    <source>
        <dbReference type="EMBL" id="MBB6563020.1"/>
    </source>
</evidence>
<sequence length="182" mass="19498">MSLSAVLSVPAVPAQPRMRLRAAAVIQRPGQVLLHRAEGDAFWALPGGGIEPGESAGEALVREMQEELGLTVRPGVLACVVENFFVYAGVAYHETGLYLQAHPVPGGLLDQSGGPYEGREGRRRLEFAWFAHGELAGLDLRPPFLREALGRDMAQVLHIVYRDPPPPEAPPAPAPSLSKAIA</sequence>
<evidence type="ECO:0000256" key="3">
    <source>
        <dbReference type="RuleBase" id="RU003476"/>
    </source>
</evidence>
<dbReference type="InterPro" id="IPR020084">
    <property type="entry name" value="NUDIX_hydrolase_CS"/>
</dbReference>
<evidence type="ECO:0000256" key="1">
    <source>
        <dbReference type="ARBA" id="ARBA00001946"/>
    </source>
</evidence>
<dbReference type="InterPro" id="IPR015797">
    <property type="entry name" value="NUDIX_hydrolase-like_dom_sf"/>
</dbReference>
<dbReference type="Gene3D" id="3.90.79.10">
    <property type="entry name" value="Nucleoside Triphosphate Pyrophosphohydrolase"/>
    <property type="match status" value="1"/>
</dbReference>
<dbReference type="GO" id="GO:0016787">
    <property type="term" value="F:hydrolase activity"/>
    <property type="evidence" value="ECO:0007669"/>
    <property type="project" value="UniProtKB-KW"/>
</dbReference>
<dbReference type="PROSITE" id="PS51462">
    <property type="entry name" value="NUDIX"/>
    <property type="match status" value="1"/>
</dbReference>